<proteinExistence type="predicted"/>
<keyword evidence="6 9" id="KW-1015">Disulfide bond</keyword>
<feature type="domain" description="EGF-like" evidence="12">
    <location>
        <begin position="293"/>
        <end position="330"/>
    </location>
</feature>
<dbReference type="CDD" id="cd00112">
    <property type="entry name" value="LDLa"/>
    <property type="match status" value="3"/>
</dbReference>
<dbReference type="SMART" id="SM00181">
    <property type="entry name" value="EGF"/>
    <property type="match status" value="4"/>
</dbReference>
<keyword evidence="3" id="KW-0254">Endocytosis</keyword>
<comment type="subcellular location">
    <subcellularLocation>
        <location evidence="1">Membrane</location>
        <topology evidence="1">Single-pass membrane protein</topology>
    </subcellularLocation>
</comment>
<keyword evidence="7" id="KW-0675">Receptor</keyword>
<dbReference type="Gene3D" id="2.40.128.620">
    <property type="match status" value="1"/>
</dbReference>
<comment type="caution">
    <text evidence="9">Lacks conserved residue(s) required for the propagation of feature annotation.</text>
</comment>
<keyword evidence="10" id="KW-1133">Transmembrane helix</keyword>
<dbReference type="PRINTS" id="PR00261">
    <property type="entry name" value="LDLRECEPTOR"/>
</dbReference>
<protein>
    <recommendedName>
        <fullName evidence="12">EGF-like domain-containing protein</fullName>
    </recommendedName>
</protein>
<dbReference type="SUPFAM" id="SSF57196">
    <property type="entry name" value="EGF/Laminin"/>
    <property type="match status" value="2"/>
</dbReference>
<keyword evidence="10" id="KW-0812">Transmembrane</keyword>
<dbReference type="SMART" id="SM00135">
    <property type="entry name" value="LY"/>
    <property type="match status" value="4"/>
</dbReference>
<dbReference type="Gene3D" id="2.120.10.30">
    <property type="entry name" value="TolB, C-terminal domain"/>
    <property type="match status" value="3"/>
</dbReference>
<name>A0AA36DAZ4_9BILA</name>
<dbReference type="GO" id="GO:0016020">
    <property type="term" value="C:membrane"/>
    <property type="evidence" value="ECO:0007669"/>
    <property type="project" value="UniProtKB-SubCell"/>
</dbReference>
<feature type="domain" description="EGF-like" evidence="12">
    <location>
        <begin position="825"/>
        <end position="858"/>
    </location>
</feature>
<accession>A0AA36DAZ4</accession>
<dbReference type="InterPro" id="IPR036055">
    <property type="entry name" value="LDL_receptor-like_sf"/>
</dbReference>
<dbReference type="GO" id="GO:0007399">
    <property type="term" value="P:nervous system development"/>
    <property type="evidence" value="ECO:0007669"/>
    <property type="project" value="TreeGrafter"/>
</dbReference>
<comment type="caution">
    <text evidence="13">The sequence shown here is derived from an EMBL/GenBank/DDBJ whole genome shotgun (WGS) entry which is preliminary data.</text>
</comment>
<feature type="signal peptide" evidence="11">
    <location>
        <begin position="1"/>
        <end position="23"/>
    </location>
</feature>
<evidence type="ECO:0000256" key="3">
    <source>
        <dbReference type="ARBA" id="ARBA00022583"/>
    </source>
</evidence>
<evidence type="ECO:0000256" key="7">
    <source>
        <dbReference type="ARBA" id="ARBA00023170"/>
    </source>
</evidence>
<keyword evidence="14" id="KW-1185">Reference proteome</keyword>
<feature type="non-terminal residue" evidence="13">
    <location>
        <position position="1491"/>
    </location>
</feature>
<evidence type="ECO:0000256" key="11">
    <source>
        <dbReference type="SAM" id="SignalP"/>
    </source>
</evidence>
<dbReference type="SUPFAM" id="SSF63825">
    <property type="entry name" value="YWTD domain"/>
    <property type="match status" value="2"/>
</dbReference>
<dbReference type="PANTHER" id="PTHR46513:SF13">
    <property type="entry name" value="EGF-LIKE DOMAIN-CONTAINING PROTEIN"/>
    <property type="match status" value="1"/>
</dbReference>
<evidence type="ECO:0000256" key="8">
    <source>
        <dbReference type="ARBA" id="ARBA00023180"/>
    </source>
</evidence>
<dbReference type="InterPro" id="IPR011042">
    <property type="entry name" value="6-blade_b-propeller_TolB-like"/>
</dbReference>
<feature type="domain" description="EGF-like" evidence="12">
    <location>
        <begin position="1103"/>
        <end position="1141"/>
    </location>
</feature>
<dbReference type="InterPro" id="IPR000033">
    <property type="entry name" value="LDLR_classB_rpt"/>
</dbReference>
<dbReference type="SMART" id="SM00192">
    <property type="entry name" value="LDLa"/>
    <property type="match status" value="3"/>
</dbReference>
<evidence type="ECO:0000259" key="12">
    <source>
        <dbReference type="SMART" id="SM00181"/>
    </source>
</evidence>
<dbReference type="InterPro" id="IPR000742">
    <property type="entry name" value="EGF"/>
</dbReference>
<keyword evidence="4" id="KW-0677">Repeat</keyword>
<evidence type="ECO:0000313" key="14">
    <source>
        <dbReference type="Proteomes" id="UP001177023"/>
    </source>
</evidence>
<dbReference type="Pfam" id="PF14670">
    <property type="entry name" value="FXa_inhibition"/>
    <property type="match status" value="1"/>
</dbReference>
<feature type="transmembrane region" description="Helical" evidence="10">
    <location>
        <begin position="1279"/>
        <end position="1301"/>
    </location>
</feature>
<dbReference type="Proteomes" id="UP001177023">
    <property type="component" value="Unassembled WGS sequence"/>
</dbReference>
<dbReference type="PROSITE" id="PS50068">
    <property type="entry name" value="LDLRA_2"/>
    <property type="match status" value="3"/>
</dbReference>
<evidence type="ECO:0000256" key="10">
    <source>
        <dbReference type="SAM" id="Phobius"/>
    </source>
</evidence>
<evidence type="ECO:0000256" key="2">
    <source>
        <dbReference type="ARBA" id="ARBA00022536"/>
    </source>
</evidence>
<dbReference type="SUPFAM" id="SSF63829">
    <property type="entry name" value="Calcium-dependent phosphotriesterase"/>
    <property type="match status" value="1"/>
</dbReference>
<evidence type="ECO:0000313" key="13">
    <source>
        <dbReference type="EMBL" id="CAJ0582984.1"/>
    </source>
</evidence>
<dbReference type="Pfam" id="PF00057">
    <property type="entry name" value="Ldl_recept_a"/>
    <property type="match status" value="1"/>
</dbReference>
<keyword evidence="8" id="KW-0325">Glycoprotein</keyword>
<dbReference type="PROSITE" id="PS01209">
    <property type="entry name" value="LDLRA_1"/>
    <property type="match status" value="1"/>
</dbReference>
<dbReference type="EMBL" id="CATQJA010002665">
    <property type="protein sequence ID" value="CAJ0582984.1"/>
    <property type="molecule type" value="Genomic_DNA"/>
</dbReference>
<keyword evidence="11" id="KW-0732">Signal</keyword>
<dbReference type="PANTHER" id="PTHR46513">
    <property type="entry name" value="VITELLOGENIN RECEPTOR-LIKE PROTEIN-RELATED-RELATED"/>
    <property type="match status" value="1"/>
</dbReference>
<sequence>MFLRRQNLLLCTVLFIRLDAVNISYVARELTSISLITADLNDGSIRKETLLASGFTESDEVHLAVNDNTGTVYYSLDGKINYAFPNAKETTNVLGIFSIFMDEKISSLAVDSTNELLYVGIANEVVDTPSRIEVCPSLTRENLKECAILLNEIYGKPHYMVLDTANGYMYWINSEMNRIERALLNGKNYEPELFQQSDALFVVRAVQDQSEIWKCELNGLYDCKPIALKEPILHFVVLNDLLLWSALNSGLRYCQINDCQLESRILKSTSPETSPLELFLPYTTGHHTNPVSKCQQNNGGCSHYCFPLKGNHSCACGKSVKLLLDQKSCDPRGPDEVLLIAAVSGLFMLPTDTNFTVPILLQPSNDTTIARDLDWNPRTRQLYWIDASEMVVRSAYLNYTNVKVYDEKGRSKTLARNLDSPAGLALDTENGDAFFTAIYNGSRRIFKANPLRVGLEILSQCSYAVTSLELEKNTQKLFWADDNGIKVVLKCYNIEADVKLIIHGIFGHAGMRAVSLHRTFTTSSRCSNENGGCEHFCVSRPQNKFECACADFHELQTDGKSCKPANSNLLIGQSGKIFLIESSGKLRELSTPPCSSNLMAFTVNQSNKYLILAHSDGKIGEIWGIFLNGTDPRQIYTHESLADVNSIAVDERTRNIYWSTPSGIVMIDLNGRHQKWLFWKKQSVIKIEIDSLTSNLFTLGTQPNAIFKMNMDGSNSQIIKRFTNPVSKMTISSSEKKFFWVDEAANDTKVMVMQMDGKNEKVMERARNRISQLVVLNNEVNWVDEKVPLLRKPYSNKIVKLEIDVKKVVGLGQIEHTAEIFESKVCDSTLCPELCVQNQGESICMCSDHHYMIENECKALDSFIYILTKKGIYRKLPEGDKDPLLKTTIFTHVPSELIYAQLGSKLYFIGPGPTANLLYFGTDFSQLSEVTVALPNLNCTKISSLAFDDVGSQLFIACSDVKDYSYVHVYKVEVHDSNVELSFIGTVLSSAERRQRQLNFISSISTWSASARIKNQPFINVVLMERTVGDFIVPDIGVKHHYIRQHADSVLNVAPISADTVLVSEDGLLVLNNKDNLRELSTMENINGLLYLPPLTKRENRKTCAKSECHFICAMDRNSKGFRCLCPIDFIPDRHRPNSCVPVTRCLPWQFLCDDGRNCVHKAARCDYSRDCRDNSDEESAICELVGVDRWPCDDGRGNIMRTAYCDGREDCADGSDERFCRCAEDEMDCLAWPKSKDMQCIHNSRVCDGYSDCENGLDENPMLCSKEGHKPKTSGPEFMYLALLLFICIPIFGILCWCCMRQKTPIMSRYANPGAQTIFLSQSERTPRNVDISMGTYSIADSGSTYAPLPPPDPNPHASFMTVCRPPSHHGQYITFYAPPPSAASFSTYGVVKPVVFRSSSRSNKLKHGNHSRDCDSFEWIIQPKFLLMLKVLAIVNGYQFLVERKTVPKAELNTEKTGHYLHLQIASLNLPKTPAKLKKVMTAGGLKDV</sequence>
<evidence type="ECO:0000256" key="1">
    <source>
        <dbReference type="ARBA" id="ARBA00004167"/>
    </source>
</evidence>
<keyword evidence="2" id="KW-0245">EGF-like domain</keyword>
<dbReference type="InterPro" id="IPR002172">
    <property type="entry name" value="LDrepeatLR_classA_rpt"/>
</dbReference>
<feature type="disulfide bond" evidence="9">
    <location>
        <begin position="1206"/>
        <end position="1221"/>
    </location>
</feature>
<evidence type="ECO:0000256" key="6">
    <source>
        <dbReference type="ARBA" id="ARBA00023157"/>
    </source>
</evidence>
<dbReference type="SUPFAM" id="SSF57424">
    <property type="entry name" value="LDL receptor-like module"/>
    <property type="match status" value="1"/>
</dbReference>
<evidence type="ECO:0000256" key="5">
    <source>
        <dbReference type="ARBA" id="ARBA00023136"/>
    </source>
</evidence>
<evidence type="ECO:0000256" key="4">
    <source>
        <dbReference type="ARBA" id="ARBA00022737"/>
    </source>
</evidence>
<reference evidence="13" key="1">
    <citation type="submission" date="2023-06" db="EMBL/GenBank/DDBJ databases">
        <authorList>
            <person name="Delattre M."/>
        </authorList>
    </citation>
    <scope>NUCLEOTIDE SEQUENCE</scope>
    <source>
        <strain evidence="13">AF72</strain>
    </source>
</reference>
<dbReference type="InterPro" id="IPR050778">
    <property type="entry name" value="Cueball_EGF_LRP_Nidogen"/>
</dbReference>
<evidence type="ECO:0000256" key="9">
    <source>
        <dbReference type="PROSITE-ProRule" id="PRU00124"/>
    </source>
</evidence>
<gene>
    <name evidence="13" type="ORF">MSPICULIGERA_LOCUS21105</name>
</gene>
<dbReference type="InterPro" id="IPR023415">
    <property type="entry name" value="LDLR_class-A_CS"/>
</dbReference>
<dbReference type="Gene3D" id="2.10.25.10">
    <property type="entry name" value="Laminin"/>
    <property type="match status" value="1"/>
</dbReference>
<feature type="chain" id="PRO_5041344751" description="EGF-like domain-containing protein" evidence="11">
    <location>
        <begin position="24"/>
        <end position="1491"/>
    </location>
</feature>
<dbReference type="Gene3D" id="4.10.400.10">
    <property type="entry name" value="Low-density Lipoprotein Receptor"/>
    <property type="match status" value="2"/>
</dbReference>
<feature type="domain" description="EGF-like" evidence="12">
    <location>
        <begin position="525"/>
        <end position="563"/>
    </location>
</feature>
<organism evidence="13 14">
    <name type="scientific">Mesorhabditis spiculigera</name>
    <dbReference type="NCBI Taxonomy" id="96644"/>
    <lineage>
        <taxon>Eukaryota</taxon>
        <taxon>Metazoa</taxon>
        <taxon>Ecdysozoa</taxon>
        <taxon>Nematoda</taxon>
        <taxon>Chromadorea</taxon>
        <taxon>Rhabditida</taxon>
        <taxon>Rhabditina</taxon>
        <taxon>Rhabditomorpha</taxon>
        <taxon>Rhabditoidea</taxon>
        <taxon>Rhabditidae</taxon>
        <taxon>Mesorhabditinae</taxon>
        <taxon>Mesorhabditis</taxon>
    </lineage>
</organism>
<dbReference type="GO" id="GO:0006897">
    <property type="term" value="P:endocytosis"/>
    <property type="evidence" value="ECO:0007669"/>
    <property type="project" value="UniProtKB-KW"/>
</dbReference>
<keyword evidence="5 10" id="KW-0472">Membrane</keyword>